<evidence type="ECO:0000313" key="2">
    <source>
        <dbReference type="EMBL" id="OGH04715.1"/>
    </source>
</evidence>
<comment type="caution">
    <text evidence="2">The sequence shown here is derived from an EMBL/GenBank/DDBJ whole genome shotgun (WGS) entry which is preliminary data.</text>
</comment>
<dbReference type="PROSITE" id="PS50943">
    <property type="entry name" value="HTH_CROC1"/>
    <property type="match status" value="1"/>
</dbReference>
<reference evidence="2 3" key="1">
    <citation type="journal article" date="2016" name="Nat. Commun.">
        <title>Thousands of microbial genomes shed light on interconnected biogeochemical processes in an aquifer system.</title>
        <authorList>
            <person name="Anantharaman K."/>
            <person name="Brown C.T."/>
            <person name="Hug L.A."/>
            <person name="Sharon I."/>
            <person name="Castelle C.J."/>
            <person name="Probst A.J."/>
            <person name="Thomas B.C."/>
            <person name="Singh A."/>
            <person name="Wilkins M.J."/>
            <person name="Karaoz U."/>
            <person name="Brodie E.L."/>
            <person name="Williams K.H."/>
            <person name="Hubbard S.S."/>
            <person name="Banfield J.F."/>
        </authorList>
    </citation>
    <scope>NUCLEOTIDE SEQUENCE [LARGE SCALE GENOMIC DNA]</scope>
</reference>
<dbReference type="Gene3D" id="3.30.2020.40">
    <property type="entry name" value="Uncharacterised protein PF10387, DUF2442"/>
    <property type="match status" value="1"/>
</dbReference>
<dbReference type="GO" id="GO:0003677">
    <property type="term" value="F:DNA binding"/>
    <property type="evidence" value="ECO:0007669"/>
    <property type="project" value="InterPro"/>
</dbReference>
<dbReference type="EMBL" id="MFNF01000001">
    <property type="protein sequence ID" value="OGH04715.1"/>
    <property type="molecule type" value="Genomic_DNA"/>
</dbReference>
<feature type="domain" description="HTH cro/C1-type" evidence="1">
    <location>
        <begin position="97"/>
        <end position="134"/>
    </location>
</feature>
<dbReference type="Pfam" id="PF01381">
    <property type="entry name" value="HTH_3"/>
    <property type="match status" value="1"/>
</dbReference>
<dbReference type="InterPro" id="IPR001387">
    <property type="entry name" value="Cro/C1-type_HTH"/>
</dbReference>
<accession>A0A1F6H2X2</accession>
<evidence type="ECO:0000313" key="3">
    <source>
        <dbReference type="Proteomes" id="UP000177583"/>
    </source>
</evidence>
<name>A0A1F6H2X2_9PROT</name>
<gene>
    <name evidence="2" type="ORF">A2557_06920</name>
</gene>
<dbReference type="Gene3D" id="1.10.260.40">
    <property type="entry name" value="lambda repressor-like DNA-binding domains"/>
    <property type="match status" value="1"/>
</dbReference>
<evidence type="ECO:0000259" key="1">
    <source>
        <dbReference type="PROSITE" id="PS50943"/>
    </source>
</evidence>
<dbReference type="CDD" id="cd00093">
    <property type="entry name" value="HTH_XRE"/>
    <property type="match status" value="1"/>
</dbReference>
<organism evidence="2 3">
    <name type="scientific">Candidatus Lambdaproteobacteria bacterium RIFOXYD2_FULL_56_26</name>
    <dbReference type="NCBI Taxonomy" id="1817773"/>
    <lineage>
        <taxon>Bacteria</taxon>
        <taxon>Pseudomonadati</taxon>
        <taxon>Pseudomonadota</taxon>
        <taxon>Candidatus Lambdaproteobacteria</taxon>
    </lineage>
</organism>
<sequence>MNTSAIEREVRLTGFRSQGVKGIACFESGIEVVFPLAWFPDLERATPAQRSHWELIGPGEGLHWPELDIDISAEGLLFGRKAYNYRPFESPLSPAGLKQIRLEKLHLSQRKLAERLGFSESALRHFESGKRRITRRFEMALAGLV</sequence>
<proteinExistence type="predicted"/>
<protein>
    <recommendedName>
        <fullName evidence="1">HTH cro/C1-type domain-containing protein</fullName>
    </recommendedName>
</protein>
<dbReference type="SUPFAM" id="SSF47413">
    <property type="entry name" value="lambda repressor-like DNA-binding domains"/>
    <property type="match status" value="1"/>
</dbReference>
<dbReference type="InterPro" id="IPR018841">
    <property type="entry name" value="DUF2442"/>
</dbReference>
<dbReference type="InterPro" id="IPR010982">
    <property type="entry name" value="Lambda_DNA-bd_dom_sf"/>
</dbReference>
<dbReference type="Proteomes" id="UP000177583">
    <property type="component" value="Unassembled WGS sequence"/>
</dbReference>
<dbReference type="Pfam" id="PF10387">
    <property type="entry name" value="DUF2442"/>
    <property type="match status" value="1"/>
</dbReference>
<dbReference type="AlphaFoldDB" id="A0A1F6H2X2"/>